<dbReference type="CDD" id="cd00267">
    <property type="entry name" value="ABC_ATPase"/>
    <property type="match status" value="1"/>
</dbReference>
<name>A0A177JU75_SPHYA</name>
<protein>
    <recommendedName>
        <fullName evidence="1">Endonuclease GajA/Old nuclease/RecF-like AAA domain-containing protein</fullName>
    </recommendedName>
</protein>
<dbReference type="InterPro" id="IPR051396">
    <property type="entry name" value="Bact_Antivir_Def_Nuclease"/>
</dbReference>
<sequence>MKLEKVHVTNFRSVDDSEEFSVEPVTCLVGKNEAGKSAILLALAALNPHLSTPATFDKERDYPRRLLTQYEDRHSGKAAVAITTTWRLTSPEAARIAATVGEGVVTTDLITISRAYGKEVDVSVDLDFGKALEHLYTKFQVDDSERSVLSSADTTSKLITTLAEISSPTERHAALKSHLDGVGAVTGQVSKLIRDMLPKFMYFAAYDRMDGAIQLEQTRQLIANGQINEDAHRGARLFAEFLEYARVSIDDITNVATYETFNARLQAASNSITDQVLEYWTQNPDLSVVVRVEQSRPGDTAPLNSGMIAWARIHNGLHRVDTPFSERSAGFVWFFSFLVKFAQVQDEETPVVLLLDEPGLTLHGKAQADLLRFFKEKLAPHHQIVYSTHSPFMVPADELASVRIVEDKVEMKGQRRMPLGTKVREDVLTRDPDTLFPLQGALGYEISQSLFIGEHTLLVEGPGDILYIQALSDALKRRGRPGLDQRWTLCPAGGIDKIRPFVAMFAGNALHIAVLSDQAQGDKRKVEEMKRSEVLKAGHFYTMADFLQRAEADIEDIFEPDLFVSILNSTYGLADTTLLDSKRLAAANTGTARLVKQAEAAFAIMPTTVAEFDHFTPAGWLIRNPKMLDAKSAPVTGTIDRAQAIFDTYNALL</sequence>
<evidence type="ECO:0000313" key="2">
    <source>
        <dbReference type="EMBL" id="OAH44454.1"/>
    </source>
</evidence>
<dbReference type="PANTHER" id="PTHR43581:SF3">
    <property type="entry name" value="AAA+ ATPASE DOMAIN-CONTAINING PROTEIN"/>
    <property type="match status" value="1"/>
</dbReference>
<dbReference type="RefSeq" id="WP_063976451.1">
    <property type="nucleotide sequence ID" value="NZ_LSTR01000030.1"/>
</dbReference>
<dbReference type="Pfam" id="PF13175">
    <property type="entry name" value="AAA_15"/>
    <property type="match status" value="2"/>
</dbReference>
<dbReference type="PANTHER" id="PTHR43581">
    <property type="entry name" value="ATP/GTP PHOSPHATASE"/>
    <property type="match status" value="1"/>
</dbReference>
<comment type="caution">
    <text evidence="2">The sequence shown here is derived from an EMBL/GenBank/DDBJ whole genome shotgun (WGS) entry which is preliminary data.</text>
</comment>
<dbReference type="OrthoDB" id="3322489at2"/>
<dbReference type="Gene3D" id="3.40.50.300">
    <property type="entry name" value="P-loop containing nucleotide triphosphate hydrolases"/>
    <property type="match status" value="1"/>
</dbReference>
<proteinExistence type="predicted"/>
<dbReference type="InterPro" id="IPR027417">
    <property type="entry name" value="P-loop_NTPase"/>
</dbReference>
<evidence type="ECO:0000313" key="3">
    <source>
        <dbReference type="Proteomes" id="UP000077262"/>
    </source>
</evidence>
<dbReference type="AlphaFoldDB" id="A0A177JU75"/>
<reference evidence="2 3" key="1">
    <citation type="submission" date="2016-02" db="EMBL/GenBank/DDBJ databases">
        <authorList>
            <person name="Wen L."/>
            <person name="He K."/>
            <person name="Yang H."/>
        </authorList>
    </citation>
    <scope>NUCLEOTIDE SEQUENCE [LARGE SCALE GENOMIC DNA]</scope>
    <source>
        <strain evidence="2 3">CD09_2</strain>
    </source>
</reference>
<dbReference type="InterPro" id="IPR041685">
    <property type="entry name" value="AAA_GajA/Old/RecF-like"/>
</dbReference>
<gene>
    <name evidence="2" type="ORF">AX777_13890</name>
</gene>
<feature type="domain" description="Endonuclease GajA/Old nuclease/RecF-like AAA" evidence="1">
    <location>
        <begin position="1"/>
        <end position="46"/>
    </location>
</feature>
<dbReference type="SUPFAM" id="SSF52540">
    <property type="entry name" value="P-loop containing nucleoside triphosphate hydrolases"/>
    <property type="match status" value="1"/>
</dbReference>
<feature type="domain" description="Endonuclease GajA/Old nuclease/RecF-like AAA" evidence="1">
    <location>
        <begin position="332"/>
        <end position="394"/>
    </location>
</feature>
<accession>A0A177JU75</accession>
<dbReference type="Proteomes" id="UP000077262">
    <property type="component" value="Unassembled WGS sequence"/>
</dbReference>
<evidence type="ECO:0000259" key="1">
    <source>
        <dbReference type="Pfam" id="PF13175"/>
    </source>
</evidence>
<organism evidence="2 3">
    <name type="scientific">Sphingobium yanoikuyae</name>
    <name type="common">Sphingomonas yanoikuyae</name>
    <dbReference type="NCBI Taxonomy" id="13690"/>
    <lineage>
        <taxon>Bacteria</taxon>
        <taxon>Pseudomonadati</taxon>
        <taxon>Pseudomonadota</taxon>
        <taxon>Alphaproteobacteria</taxon>
        <taxon>Sphingomonadales</taxon>
        <taxon>Sphingomonadaceae</taxon>
        <taxon>Sphingobium</taxon>
    </lineage>
</organism>
<dbReference type="EMBL" id="LSTR01000030">
    <property type="protein sequence ID" value="OAH44454.1"/>
    <property type="molecule type" value="Genomic_DNA"/>
</dbReference>